<protein>
    <recommendedName>
        <fullName evidence="3">Molybdopterin oxidoreductase domain-containing protein</fullName>
    </recommendedName>
</protein>
<accession>A0AA37UY37</accession>
<proteinExistence type="predicted"/>
<gene>
    <name evidence="1" type="ORF">SRL2020028_04390</name>
</gene>
<dbReference type="SUPFAM" id="SSF53706">
    <property type="entry name" value="Formate dehydrogenase/DMSO reductase, domains 1-3"/>
    <property type="match status" value="1"/>
</dbReference>
<evidence type="ECO:0000313" key="2">
    <source>
        <dbReference type="Proteomes" id="UP001165663"/>
    </source>
</evidence>
<dbReference type="AlphaFoldDB" id="A0AA37UY37"/>
<evidence type="ECO:0008006" key="3">
    <source>
        <dbReference type="Google" id="ProtNLM"/>
    </source>
</evidence>
<sequence>MIMGANPAASQGSVLAAPDVMRMIGAILKRDRVIVIDPVRTQTAAHANSPAPVAHQARGPKEVLGQVPVPCMVEEIATRAEGQLRALITIVGNPVRVLTWT</sequence>
<dbReference type="EMBL" id="BRXE01000002">
    <property type="protein sequence ID" value="GLB81183.1"/>
    <property type="molecule type" value="Genomic_DNA"/>
</dbReference>
<comment type="caution">
    <text evidence="1">The sequence shown here is derived from an EMBL/GenBank/DDBJ whole genome shotgun (WGS) entry which is preliminary data.</text>
</comment>
<evidence type="ECO:0000313" key="1">
    <source>
        <dbReference type="EMBL" id="GLB81183.1"/>
    </source>
</evidence>
<name>A0AA37UY37_9MYCO</name>
<organism evidence="1 2">
    <name type="scientific">Mycobacterium kiyosense</name>
    <dbReference type="NCBI Taxonomy" id="2871094"/>
    <lineage>
        <taxon>Bacteria</taxon>
        <taxon>Bacillati</taxon>
        <taxon>Actinomycetota</taxon>
        <taxon>Actinomycetes</taxon>
        <taxon>Mycobacteriales</taxon>
        <taxon>Mycobacteriaceae</taxon>
        <taxon>Mycobacterium</taxon>
    </lineage>
</organism>
<reference evidence="1" key="1">
    <citation type="submission" date="2022-07" db="EMBL/GenBank/DDBJ databases">
        <title>Mycobacterium kiyosense sp. nov., scotochromogenic slow-glowing species isolated from respiratory specimens.</title>
        <authorList>
            <person name="Fukano H."/>
            <person name="Kazumi Y."/>
            <person name="Sakagami N."/>
            <person name="Ato M."/>
            <person name="Mitarai S."/>
            <person name="Hoshino Y."/>
        </authorList>
    </citation>
    <scope>NUCLEOTIDE SEQUENCE</scope>
    <source>
        <strain evidence="1">SRL2020-028</strain>
    </source>
</reference>
<dbReference type="Proteomes" id="UP001165663">
    <property type="component" value="Unassembled WGS sequence"/>
</dbReference>
<dbReference type="Gene3D" id="3.40.228.10">
    <property type="entry name" value="Dimethylsulfoxide Reductase, domain 2"/>
    <property type="match status" value="1"/>
</dbReference>